<feature type="binding site" evidence="19">
    <location>
        <position position="159"/>
    </location>
    <ligand>
        <name>ATP</name>
        <dbReference type="ChEBI" id="CHEBI:30616"/>
    </ligand>
</feature>
<feature type="transmembrane region" description="Helical" evidence="20">
    <location>
        <begin position="64"/>
        <end position="89"/>
    </location>
</feature>
<dbReference type="InterPro" id="IPR032675">
    <property type="entry name" value="LRR_dom_sf"/>
</dbReference>
<dbReference type="Gene3D" id="3.80.10.10">
    <property type="entry name" value="Ribonuclease Inhibitor"/>
    <property type="match status" value="1"/>
</dbReference>
<name>A0AAE0CQJ5_9ROSI</name>
<comment type="catalytic activity">
    <reaction evidence="17">
        <text>L-threonyl-[protein] + ATP = O-phospho-L-threonyl-[protein] + ADP + H(+)</text>
        <dbReference type="Rhea" id="RHEA:46608"/>
        <dbReference type="Rhea" id="RHEA-COMP:11060"/>
        <dbReference type="Rhea" id="RHEA-COMP:11605"/>
        <dbReference type="ChEBI" id="CHEBI:15378"/>
        <dbReference type="ChEBI" id="CHEBI:30013"/>
        <dbReference type="ChEBI" id="CHEBI:30616"/>
        <dbReference type="ChEBI" id="CHEBI:61977"/>
        <dbReference type="ChEBI" id="CHEBI:456216"/>
        <dbReference type="EC" id="2.7.11.1"/>
    </reaction>
</comment>
<evidence type="ECO:0000256" key="5">
    <source>
        <dbReference type="ARBA" id="ARBA00022614"/>
    </source>
</evidence>
<dbReference type="PROSITE" id="PS00109">
    <property type="entry name" value="PROTEIN_KINASE_TYR"/>
    <property type="match status" value="1"/>
</dbReference>
<evidence type="ECO:0000256" key="16">
    <source>
        <dbReference type="ARBA" id="ARBA00023180"/>
    </source>
</evidence>
<evidence type="ECO:0000256" key="3">
    <source>
        <dbReference type="ARBA" id="ARBA00022527"/>
    </source>
</evidence>
<dbReference type="PANTHER" id="PTHR48005:SF95">
    <property type="entry name" value="PROTEIN KINASE DOMAIN-CONTAINING PROTEIN"/>
    <property type="match status" value="1"/>
</dbReference>
<evidence type="ECO:0000256" key="14">
    <source>
        <dbReference type="ARBA" id="ARBA00023136"/>
    </source>
</evidence>
<keyword evidence="8" id="KW-0732">Signal</keyword>
<dbReference type="GO" id="GO:0005524">
    <property type="term" value="F:ATP binding"/>
    <property type="evidence" value="ECO:0007669"/>
    <property type="project" value="UniProtKB-UniRule"/>
</dbReference>
<keyword evidence="10 19" id="KW-0547">Nucleotide-binding</keyword>
<keyword evidence="14 20" id="KW-0472">Membrane</keyword>
<comment type="subcellular location">
    <subcellularLocation>
        <location evidence="1">Membrane</location>
        <topology evidence="1">Single-pass type I membrane protein</topology>
    </subcellularLocation>
</comment>
<dbReference type="GO" id="GO:0016020">
    <property type="term" value="C:membrane"/>
    <property type="evidence" value="ECO:0007669"/>
    <property type="project" value="UniProtKB-SubCell"/>
</dbReference>
<dbReference type="EC" id="2.7.11.1" evidence="2"/>
<evidence type="ECO:0000313" key="22">
    <source>
        <dbReference type="EMBL" id="KAK2659711.1"/>
    </source>
</evidence>
<dbReference type="InterPro" id="IPR000719">
    <property type="entry name" value="Prot_kinase_dom"/>
</dbReference>
<dbReference type="InterPro" id="IPR008266">
    <property type="entry name" value="Tyr_kinase_AS"/>
</dbReference>
<evidence type="ECO:0000256" key="1">
    <source>
        <dbReference type="ARBA" id="ARBA00004479"/>
    </source>
</evidence>
<protein>
    <recommendedName>
        <fullName evidence="2">non-specific serine/threonine protein kinase</fullName>
        <ecNumber evidence="2">2.7.11.1</ecNumber>
    </recommendedName>
</protein>
<evidence type="ECO:0000256" key="15">
    <source>
        <dbReference type="ARBA" id="ARBA00023170"/>
    </source>
</evidence>
<keyword evidence="9" id="KW-0677">Repeat</keyword>
<keyword evidence="4" id="KW-0597">Phosphoprotein</keyword>
<evidence type="ECO:0000256" key="9">
    <source>
        <dbReference type="ARBA" id="ARBA00022737"/>
    </source>
</evidence>
<evidence type="ECO:0000256" key="20">
    <source>
        <dbReference type="SAM" id="Phobius"/>
    </source>
</evidence>
<keyword evidence="16" id="KW-0325">Glycoprotein</keyword>
<keyword evidence="23" id="KW-1185">Reference proteome</keyword>
<dbReference type="SUPFAM" id="SSF56112">
    <property type="entry name" value="Protein kinase-like (PK-like)"/>
    <property type="match status" value="1"/>
</dbReference>
<dbReference type="InterPro" id="IPR051420">
    <property type="entry name" value="Ser_Thr_Kinases_DiverseReg"/>
</dbReference>
<keyword evidence="12 19" id="KW-0067">ATP-binding</keyword>
<evidence type="ECO:0000256" key="4">
    <source>
        <dbReference type="ARBA" id="ARBA00022553"/>
    </source>
</evidence>
<keyword evidence="7 20" id="KW-0812">Transmembrane</keyword>
<evidence type="ECO:0000256" key="11">
    <source>
        <dbReference type="ARBA" id="ARBA00022777"/>
    </source>
</evidence>
<keyword evidence="3" id="KW-0723">Serine/threonine-protein kinase</keyword>
<organism evidence="22 23">
    <name type="scientific">Dipteronia dyeriana</name>
    <dbReference type="NCBI Taxonomy" id="168575"/>
    <lineage>
        <taxon>Eukaryota</taxon>
        <taxon>Viridiplantae</taxon>
        <taxon>Streptophyta</taxon>
        <taxon>Embryophyta</taxon>
        <taxon>Tracheophyta</taxon>
        <taxon>Spermatophyta</taxon>
        <taxon>Magnoliopsida</taxon>
        <taxon>eudicotyledons</taxon>
        <taxon>Gunneridae</taxon>
        <taxon>Pentapetalae</taxon>
        <taxon>rosids</taxon>
        <taxon>malvids</taxon>
        <taxon>Sapindales</taxon>
        <taxon>Sapindaceae</taxon>
        <taxon>Hippocastanoideae</taxon>
        <taxon>Acereae</taxon>
        <taxon>Dipteronia</taxon>
    </lineage>
</organism>
<dbReference type="InterPro" id="IPR011009">
    <property type="entry name" value="Kinase-like_dom_sf"/>
</dbReference>
<comment type="caution">
    <text evidence="22">The sequence shown here is derived from an EMBL/GenBank/DDBJ whole genome shotgun (WGS) entry which is preliminary data.</text>
</comment>
<dbReference type="FunFam" id="1.10.510.10:FF:000479">
    <property type="entry name" value="Leucine-rich repeat receptor-like protein kinase"/>
    <property type="match status" value="1"/>
</dbReference>
<accession>A0AAE0CQJ5</accession>
<evidence type="ECO:0000256" key="2">
    <source>
        <dbReference type="ARBA" id="ARBA00012513"/>
    </source>
</evidence>
<dbReference type="GO" id="GO:0004674">
    <property type="term" value="F:protein serine/threonine kinase activity"/>
    <property type="evidence" value="ECO:0007669"/>
    <property type="project" value="UniProtKB-KW"/>
</dbReference>
<keyword evidence="15" id="KW-0675">Receptor</keyword>
<evidence type="ECO:0000259" key="21">
    <source>
        <dbReference type="PROSITE" id="PS50011"/>
    </source>
</evidence>
<evidence type="ECO:0000256" key="7">
    <source>
        <dbReference type="ARBA" id="ARBA00022692"/>
    </source>
</evidence>
<sequence length="395" mass="44216">MHSLSIVDISYNRLHGPIPDNKAFQDCSIEELQGNEGLCGNVSGLQHCNVPVSRRHGFTKVRKIMFVIVFPLLEMISLLIGAVGILITFQRRKRDSVHDKPNNANNQEIFSALTFDGRIMHEDITRATMNFDVDYCIGNGGSGSVYKVELPSGDVIAVKRLHSLHASESEMIMYSKEFASEIRTLSEIRHQNIVKFYGFCSHARYSYLVYKYIERGSLATILSNEGATTELNWSKRVNVIRGVAHALSYMHHDCFPPIVHRDISSKNLLLDLEYEAYVSDFGIAKVLKVDSSNFNELAGTYGYVAPEFAYTMKVTKKCDVNSFGVLTLEVIRGNHPKDFIFSPSTSSAGNMNIALNDVLDGRIPPPFLEVEDKLKSIMGVAFSCLDMNPQSRPTI</sequence>
<dbReference type="PANTHER" id="PTHR48005">
    <property type="entry name" value="LEUCINE RICH REPEAT KINASE 2"/>
    <property type="match status" value="1"/>
</dbReference>
<evidence type="ECO:0000256" key="17">
    <source>
        <dbReference type="ARBA" id="ARBA00047899"/>
    </source>
</evidence>
<evidence type="ECO:0000256" key="6">
    <source>
        <dbReference type="ARBA" id="ARBA00022679"/>
    </source>
</evidence>
<dbReference type="AlphaFoldDB" id="A0AAE0CQJ5"/>
<dbReference type="PROSITE" id="PS00107">
    <property type="entry name" value="PROTEIN_KINASE_ATP"/>
    <property type="match status" value="1"/>
</dbReference>
<feature type="domain" description="Protein kinase" evidence="21">
    <location>
        <begin position="131"/>
        <end position="395"/>
    </location>
</feature>
<evidence type="ECO:0000256" key="12">
    <source>
        <dbReference type="ARBA" id="ARBA00022840"/>
    </source>
</evidence>
<dbReference type="Pfam" id="PF00069">
    <property type="entry name" value="Pkinase"/>
    <property type="match status" value="1"/>
</dbReference>
<evidence type="ECO:0000256" key="19">
    <source>
        <dbReference type="PROSITE-ProRule" id="PRU10141"/>
    </source>
</evidence>
<evidence type="ECO:0000256" key="8">
    <source>
        <dbReference type="ARBA" id="ARBA00022729"/>
    </source>
</evidence>
<evidence type="ECO:0000256" key="18">
    <source>
        <dbReference type="ARBA" id="ARBA00048679"/>
    </source>
</evidence>
<keyword evidence="5" id="KW-0433">Leucine-rich repeat</keyword>
<proteinExistence type="predicted"/>
<evidence type="ECO:0000256" key="13">
    <source>
        <dbReference type="ARBA" id="ARBA00022989"/>
    </source>
</evidence>
<keyword evidence="11" id="KW-0418">Kinase</keyword>
<dbReference type="EMBL" id="JANJYI010000002">
    <property type="protein sequence ID" value="KAK2659711.1"/>
    <property type="molecule type" value="Genomic_DNA"/>
</dbReference>
<dbReference type="Proteomes" id="UP001280121">
    <property type="component" value="Unassembled WGS sequence"/>
</dbReference>
<keyword evidence="6" id="KW-0808">Transferase</keyword>
<keyword evidence="13 20" id="KW-1133">Transmembrane helix</keyword>
<evidence type="ECO:0000313" key="23">
    <source>
        <dbReference type="Proteomes" id="UP001280121"/>
    </source>
</evidence>
<evidence type="ECO:0000256" key="10">
    <source>
        <dbReference type="ARBA" id="ARBA00022741"/>
    </source>
</evidence>
<dbReference type="Gene3D" id="1.10.510.10">
    <property type="entry name" value="Transferase(Phosphotransferase) domain 1"/>
    <property type="match status" value="1"/>
</dbReference>
<dbReference type="Gene3D" id="3.30.200.20">
    <property type="entry name" value="Phosphorylase Kinase, domain 1"/>
    <property type="match status" value="1"/>
</dbReference>
<reference evidence="22" key="1">
    <citation type="journal article" date="2023" name="Plant J.">
        <title>Genome sequences and population genomics provide insights into the demographic history, inbreeding, and mutation load of two 'living fossil' tree species of Dipteronia.</title>
        <authorList>
            <person name="Feng Y."/>
            <person name="Comes H.P."/>
            <person name="Chen J."/>
            <person name="Zhu S."/>
            <person name="Lu R."/>
            <person name="Zhang X."/>
            <person name="Li P."/>
            <person name="Qiu J."/>
            <person name="Olsen K.M."/>
            <person name="Qiu Y."/>
        </authorList>
    </citation>
    <scope>NUCLEOTIDE SEQUENCE</scope>
    <source>
        <strain evidence="22">KIB01</strain>
    </source>
</reference>
<dbReference type="InterPro" id="IPR017441">
    <property type="entry name" value="Protein_kinase_ATP_BS"/>
</dbReference>
<gene>
    <name evidence="22" type="ORF">Ddye_006244</name>
</gene>
<dbReference type="PROSITE" id="PS50011">
    <property type="entry name" value="PROTEIN_KINASE_DOM"/>
    <property type="match status" value="1"/>
</dbReference>
<comment type="catalytic activity">
    <reaction evidence="18">
        <text>L-seryl-[protein] + ATP = O-phospho-L-seryl-[protein] + ADP + H(+)</text>
        <dbReference type="Rhea" id="RHEA:17989"/>
        <dbReference type="Rhea" id="RHEA-COMP:9863"/>
        <dbReference type="Rhea" id="RHEA-COMP:11604"/>
        <dbReference type="ChEBI" id="CHEBI:15378"/>
        <dbReference type="ChEBI" id="CHEBI:29999"/>
        <dbReference type="ChEBI" id="CHEBI:30616"/>
        <dbReference type="ChEBI" id="CHEBI:83421"/>
        <dbReference type="ChEBI" id="CHEBI:456216"/>
        <dbReference type="EC" id="2.7.11.1"/>
    </reaction>
</comment>
<dbReference type="FunFam" id="3.30.200.20:FF:000309">
    <property type="entry name" value="Leucine-rich repeat receptor protein kinase MSP1"/>
    <property type="match status" value="1"/>
</dbReference>